<gene>
    <name evidence="2" type="ORF">B0I35DRAFT_485531</name>
</gene>
<accession>A0A8K0S7P5</accession>
<dbReference type="Proteomes" id="UP000813444">
    <property type="component" value="Unassembled WGS sequence"/>
</dbReference>
<dbReference type="AlphaFoldDB" id="A0A8K0S7P5"/>
<keyword evidence="3" id="KW-1185">Reference proteome</keyword>
<feature type="region of interest" description="Disordered" evidence="1">
    <location>
        <begin position="78"/>
        <end position="110"/>
    </location>
</feature>
<name>A0A8K0S7P5_9HYPO</name>
<evidence type="ECO:0000313" key="2">
    <source>
        <dbReference type="EMBL" id="KAH7302969.1"/>
    </source>
</evidence>
<comment type="caution">
    <text evidence="2">The sequence shown here is derived from an EMBL/GenBank/DDBJ whole genome shotgun (WGS) entry which is preliminary data.</text>
</comment>
<dbReference type="OrthoDB" id="5426599at2759"/>
<feature type="compositionally biased region" description="Basic and acidic residues" evidence="1">
    <location>
        <begin position="81"/>
        <end position="98"/>
    </location>
</feature>
<feature type="region of interest" description="Disordered" evidence="1">
    <location>
        <begin position="117"/>
        <end position="136"/>
    </location>
</feature>
<protein>
    <submittedName>
        <fullName evidence="2">Uncharacterized protein</fullName>
    </submittedName>
</protein>
<dbReference type="EMBL" id="JAGPNK010000044">
    <property type="protein sequence ID" value="KAH7302969.1"/>
    <property type="molecule type" value="Genomic_DNA"/>
</dbReference>
<evidence type="ECO:0000256" key="1">
    <source>
        <dbReference type="SAM" id="MobiDB-lite"/>
    </source>
</evidence>
<organism evidence="2 3">
    <name type="scientific">Stachybotrys elegans</name>
    <dbReference type="NCBI Taxonomy" id="80388"/>
    <lineage>
        <taxon>Eukaryota</taxon>
        <taxon>Fungi</taxon>
        <taxon>Dikarya</taxon>
        <taxon>Ascomycota</taxon>
        <taxon>Pezizomycotina</taxon>
        <taxon>Sordariomycetes</taxon>
        <taxon>Hypocreomycetidae</taxon>
        <taxon>Hypocreales</taxon>
        <taxon>Stachybotryaceae</taxon>
        <taxon>Stachybotrys</taxon>
    </lineage>
</organism>
<evidence type="ECO:0000313" key="3">
    <source>
        <dbReference type="Proteomes" id="UP000813444"/>
    </source>
</evidence>
<sequence>MRGTVFEQVGADIKGNYKSIATSSKKEYEGVLWDGFLDTKGLAPVKDVRYVMRKALDVINSDMTREQMFEALTRFGQGHACDPERRGAQEVDGSREEDQPPAPSGLEREDAEHFDGHWREDNEREQEAGRGQDQERARWLADGDGHEQGLGMLFAYESIRLEERSSSPLVPGQARGRGLDHVSNGVRDIGLEFLDESVPLDRSVGVRTAWPVHVCNLQQALDLVRALVMSSYET</sequence>
<proteinExistence type="predicted"/>
<reference evidence="2" key="1">
    <citation type="journal article" date="2021" name="Nat. Commun.">
        <title>Genetic determinants of endophytism in the Arabidopsis root mycobiome.</title>
        <authorList>
            <person name="Mesny F."/>
            <person name="Miyauchi S."/>
            <person name="Thiergart T."/>
            <person name="Pickel B."/>
            <person name="Atanasova L."/>
            <person name="Karlsson M."/>
            <person name="Huettel B."/>
            <person name="Barry K.W."/>
            <person name="Haridas S."/>
            <person name="Chen C."/>
            <person name="Bauer D."/>
            <person name="Andreopoulos W."/>
            <person name="Pangilinan J."/>
            <person name="LaButti K."/>
            <person name="Riley R."/>
            <person name="Lipzen A."/>
            <person name="Clum A."/>
            <person name="Drula E."/>
            <person name="Henrissat B."/>
            <person name="Kohler A."/>
            <person name="Grigoriev I.V."/>
            <person name="Martin F.M."/>
            <person name="Hacquard S."/>
        </authorList>
    </citation>
    <scope>NUCLEOTIDE SEQUENCE</scope>
    <source>
        <strain evidence="2">MPI-CAGE-CH-0235</strain>
    </source>
</reference>